<dbReference type="InterPro" id="IPR016161">
    <property type="entry name" value="Ald_DH/histidinol_DH"/>
</dbReference>
<comment type="function">
    <text evidence="7">Catalyzes the NADPH-dependent reduction of L-glutamate 5-phosphate into L-glutamate 5-semialdehyde and phosphate. The product spontaneously undergoes cyclization to form 1-pyrroline-5-carboxylate.</text>
</comment>
<dbReference type="GO" id="GO:0055129">
    <property type="term" value="P:L-proline biosynthetic process"/>
    <property type="evidence" value="ECO:0007669"/>
    <property type="project" value="UniProtKB-UniRule"/>
</dbReference>
<dbReference type="Proteomes" id="UP000006746">
    <property type="component" value="Unassembled WGS sequence"/>
</dbReference>
<evidence type="ECO:0000256" key="7">
    <source>
        <dbReference type="HAMAP-Rule" id="MF_00412"/>
    </source>
</evidence>
<dbReference type="HAMAP" id="MF_00412">
    <property type="entry name" value="ProA"/>
    <property type="match status" value="1"/>
</dbReference>
<dbReference type="CDD" id="cd07079">
    <property type="entry name" value="ALDH_F18-19_ProA-GPR"/>
    <property type="match status" value="1"/>
</dbReference>
<evidence type="ECO:0000256" key="5">
    <source>
        <dbReference type="ARBA" id="ARBA00023002"/>
    </source>
</evidence>
<keyword evidence="4 7" id="KW-0521">NADP</keyword>
<keyword evidence="7" id="KW-0963">Cytoplasm</keyword>
<dbReference type="InterPro" id="IPR020593">
    <property type="entry name" value="G-glutamylP_reductase_CS"/>
</dbReference>
<evidence type="ECO:0000256" key="6">
    <source>
        <dbReference type="ARBA" id="ARBA00049024"/>
    </source>
</evidence>
<dbReference type="Gene3D" id="3.40.605.10">
    <property type="entry name" value="Aldehyde Dehydrogenase, Chain A, domain 1"/>
    <property type="match status" value="1"/>
</dbReference>
<dbReference type="InterPro" id="IPR012134">
    <property type="entry name" value="Glu-5-SA_DH"/>
</dbReference>
<dbReference type="EC" id="1.2.1.41" evidence="7"/>
<keyword evidence="10" id="KW-1185">Reference proteome</keyword>
<evidence type="ECO:0000256" key="4">
    <source>
        <dbReference type="ARBA" id="ARBA00022857"/>
    </source>
</evidence>
<name>K2JTF7_9PROT</name>
<dbReference type="PANTHER" id="PTHR11063">
    <property type="entry name" value="GLUTAMATE SEMIALDEHYDE DEHYDROGENASE"/>
    <property type="match status" value="1"/>
</dbReference>
<keyword evidence="5 7" id="KW-0560">Oxidoreductase</keyword>
<dbReference type="InterPro" id="IPR016163">
    <property type="entry name" value="Ald_DH_C"/>
</dbReference>
<comment type="caution">
    <text evidence="9">The sequence shown here is derived from an EMBL/GenBank/DDBJ whole genome shotgun (WGS) entry which is preliminary data.</text>
</comment>
<comment type="subcellular location">
    <subcellularLocation>
        <location evidence="7">Cytoplasm</location>
    </subcellularLocation>
</comment>
<dbReference type="NCBIfam" id="TIGR00407">
    <property type="entry name" value="proA"/>
    <property type="match status" value="1"/>
</dbReference>
<dbReference type="PROSITE" id="PS01223">
    <property type="entry name" value="PROA"/>
    <property type="match status" value="1"/>
</dbReference>
<dbReference type="NCBIfam" id="NF001221">
    <property type="entry name" value="PRK00197.1"/>
    <property type="match status" value="1"/>
</dbReference>
<dbReference type="Gene3D" id="3.40.309.10">
    <property type="entry name" value="Aldehyde Dehydrogenase, Chain A, domain 2"/>
    <property type="match status" value="1"/>
</dbReference>
<dbReference type="InterPro" id="IPR016162">
    <property type="entry name" value="Ald_DH_N"/>
</dbReference>
<dbReference type="UniPathway" id="UPA00098">
    <property type="reaction ID" value="UER00360"/>
</dbReference>
<evidence type="ECO:0000256" key="2">
    <source>
        <dbReference type="ARBA" id="ARBA00022605"/>
    </source>
</evidence>
<keyword evidence="3 7" id="KW-0641">Proline biosynthesis</keyword>
<protein>
    <recommendedName>
        <fullName evidence="7">Gamma-glutamyl phosphate reductase</fullName>
        <shortName evidence="7">GPR</shortName>
        <ecNumber evidence="7">1.2.1.41</ecNumber>
    </recommendedName>
    <alternativeName>
        <fullName evidence="7">Glutamate-5-semialdehyde dehydrogenase</fullName>
    </alternativeName>
    <alternativeName>
        <fullName evidence="7">Glutamyl-gamma-semialdehyde dehydrogenase</fullName>
        <shortName evidence="7">GSA dehydrogenase</shortName>
    </alternativeName>
</protein>
<sequence>MVEDKVSALKETPAATDTTARIMDWIGNAAKEAAARLAQADGETKNRALRAAAQAVRDSSAAILDANERDMQAAEAKGLVRAMLDRLALTPERIEAIARGLEEVAALPDPVGRVLAEWERPNGLKIARQSVPLGVIGIIYESRPNVTADAGGLCLKAGNAAILRGGSESFHSSTAIVACLQAGLKEAGLPETAVQAMPGTDRELVGAMLRANAYIDVIVPRGGRSLIERVMNESRVPVMAHLDGICHVYVDGAADPKKARRIALNAKMRRPGVCGAMETLLIDAQAMAAMLPSMLDDLITEGCEVRGDPAVCGLDPRVVPATEADWSTEYLDAILSVKVVNGVEGAIRHINMYGSHHTDSIVTEDAATAERFLAAVDSAIVLHNASTQFADGGEFGMGAEIGISTGKLHARGPVGAEQLTSYKYIVRGDGQIRP</sequence>
<dbReference type="PIRSF" id="PIRSF000151">
    <property type="entry name" value="GPR"/>
    <property type="match status" value="1"/>
</dbReference>
<dbReference type="STRING" id="1207063.P24_17533"/>
<accession>K2JTF7</accession>
<organism evidence="9 10">
    <name type="scientific">Oceanibaculum indicum P24</name>
    <dbReference type="NCBI Taxonomy" id="1207063"/>
    <lineage>
        <taxon>Bacteria</taxon>
        <taxon>Pseudomonadati</taxon>
        <taxon>Pseudomonadota</taxon>
        <taxon>Alphaproteobacteria</taxon>
        <taxon>Rhodospirillales</taxon>
        <taxon>Oceanibaculaceae</taxon>
        <taxon>Oceanibaculum</taxon>
    </lineage>
</organism>
<evidence type="ECO:0000256" key="3">
    <source>
        <dbReference type="ARBA" id="ARBA00022650"/>
    </source>
</evidence>
<proteinExistence type="inferred from homology"/>
<dbReference type="GO" id="GO:0050661">
    <property type="term" value="F:NADP binding"/>
    <property type="evidence" value="ECO:0007669"/>
    <property type="project" value="InterPro"/>
</dbReference>
<dbReference type="AlphaFoldDB" id="K2JTF7"/>
<evidence type="ECO:0000259" key="8">
    <source>
        <dbReference type="Pfam" id="PF00171"/>
    </source>
</evidence>
<dbReference type="PANTHER" id="PTHR11063:SF8">
    <property type="entry name" value="DELTA-1-PYRROLINE-5-CARBOXYLATE SYNTHASE"/>
    <property type="match status" value="1"/>
</dbReference>
<reference evidence="9 10" key="1">
    <citation type="journal article" date="2012" name="J. Bacteriol.">
        <title>Genome Sequence of Oceanibaculum indicum Type Strain P24.</title>
        <authorList>
            <person name="Lai Q."/>
            <person name="Shao Z."/>
        </authorList>
    </citation>
    <scope>NUCLEOTIDE SEQUENCE [LARGE SCALE GENOMIC DNA]</scope>
    <source>
        <strain evidence="9 10">P24</strain>
    </source>
</reference>
<dbReference type="InterPro" id="IPR000965">
    <property type="entry name" value="GPR_dom"/>
</dbReference>
<comment type="similarity">
    <text evidence="7">Belongs to the gamma-glutamyl phosphate reductase family.</text>
</comment>
<keyword evidence="2 7" id="KW-0028">Amino-acid biosynthesis</keyword>
<gene>
    <name evidence="7 9" type="primary">proA</name>
    <name evidence="9" type="ORF">P24_17533</name>
</gene>
<comment type="pathway">
    <text evidence="1 7">Amino-acid biosynthesis; L-proline biosynthesis; L-glutamate 5-semialdehyde from L-glutamate: step 2/2.</text>
</comment>
<dbReference type="FunFam" id="3.40.309.10:FF:000006">
    <property type="entry name" value="Gamma-glutamyl phosphate reductase"/>
    <property type="match status" value="1"/>
</dbReference>
<dbReference type="GO" id="GO:0004350">
    <property type="term" value="F:glutamate-5-semialdehyde dehydrogenase activity"/>
    <property type="evidence" value="ECO:0007669"/>
    <property type="project" value="UniProtKB-UniRule"/>
</dbReference>
<evidence type="ECO:0000313" key="9">
    <source>
        <dbReference type="EMBL" id="EKE68455.1"/>
    </source>
</evidence>
<dbReference type="EMBL" id="AMRL01000036">
    <property type="protein sequence ID" value="EKE68455.1"/>
    <property type="molecule type" value="Genomic_DNA"/>
</dbReference>
<dbReference type="InterPro" id="IPR015590">
    <property type="entry name" value="Aldehyde_DH_dom"/>
</dbReference>
<dbReference type="eggNOG" id="COG0014">
    <property type="taxonomic scope" value="Bacteria"/>
</dbReference>
<feature type="domain" description="Aldehyde dehydrogenase" evidence="8">
    <location>
        <begin position="19"/>
        <end position="295"/>
    </location>
</feature>
<dbReference type="GO" id="GO:0005737">
    <property type="term" value="C:cytoplasm"/>
    <property type="evidence" value="ECO:0007669"/>
    <property type="project" value="UniProtKB-SubCell"/>
</dbReference>
<comment type="catalytic activity">
    <reaction evidence="6 7">
        <text>L-glutamate 5-semialdehyde + phosphate + NADP(+) = L-glutamyl 5-phosphate + NADPH + H(+)</text>
        <dbReference type="Rhea" id="RHEA:19541"/>
        <dbReference type="ChEBI" id="CHEBI:15378"/>
        <dbReference type="ChEBI" id="CHEBI:43474"/>
        <dbReference type="ChEBI" id="CHEBI:57783"/>
        <dbReference type="ChEBI" id="CHEBI:58066"/>
        <dbReference type="ChEBI" id="CHEBI:58274"/>
        <dbReference type="ChEBI" id="CHEBI:58349"/>
        <dbReference type="EC" id="1.2.1.41"/>
    </reaction>
</comment>
<evidence type="ECO:0000313" key="10">
    <source>
        <dbReference type="Proteomes" id="UP000006746"/>
    </source>
</evidence>
<dbReference type="SUPFAM" id="SSF53720">
    <property type="entry name" value="ALDH-like"/>
    <property type="match status" value="1"/>
</dbReference>
<evidence type="ECO:0000256" key="1">
    <source>
        <dbReference type="ARBA" id="ARBA00004985"/>
    </source>
</evidence>
<dbReference type="Pfam" id="PF00171">
    <property type="entry name" value="Aldedh"/>
    <property type="match status" value="1"/>
</dbReference>
<dbReference type="PATRIC" id="fig|1207063.3.peg.3526"/>
<dbReference type="RefSeq" id="WP_008946107.1">
    <property type="nucleotide sequence ID" value="NZ_AMRL01000036.1"/>
</dbReference>